<comment type="similarity">
    <text evidence="1">Belongs to the CDC123 family.</text>
</comment>
<dbReference type="Pfam" id="PF07065">
    <property type="entry name" value="D123"/>
    <property type="match status" value="1"/>
</dbReference>
<keyword evidence="4" id="KW-1185">Reference proteome</keyword>
<organism evidence="3 4">
    <name type="scientific">Thalassiosira oceanica</name>
    <name type="common">Marine diatom</name>
    <dbReference type="NCBI Taxonomy" id="159749"/>
    <lineage>
        <taxon>Eukaryota</taxon>
        <taxon>Sar</taxon>
        <taxon>Stramenopiles</taxon>
        <taxon>Ochrophyta</taxon>
        <taxon>Bacillariophyta</taxon>
        <taxon>Coscinodiscophyceae</taxon>
        <taxon>Thalassiosirophycidae</taxon>
        <taxon>Thalassiosirales</taxon>
        <taxon>Thalassiosiraceae</taxon>
        <taxon>Thalassiosira</taxon>
    </lineage>
</organism>
<sequence length="284" mass="32460">MTTPSRPTQDDVLACQFSSWYRSFRNIDKSAINNSTARKTRKNVTFESIVIKPLPHEFLEYLKSDGVRLPDCATKVSSCMNDNETPDDDEWETDSDDETTSYSFPSLTAQIQTALDSLNGDRDLGCMPKMNWSSPRDATWMNQGSLKCTKVGDVYLLLKSSEFVTFDVERAFDDLAEDESITGGYPDCFSHELVLRKWCNLHPSMEFRCFVRGHKLVAISQRHPSKFYGHLQPPADGSAHPSAEMISSFFETYVRRRFADGRVSCYVLDVYLDSQERVWVVDFN</sequence>
<dbReference type="Proteomes" id="UP000266841">
    <property type="component" value="Unassembled WGS sequence"/>
</dbReference>
<accession>K0R278</accession>
<comment type="caution">
    <text evidence="3">The sequence shown here is derived from an EMBL/GenBank/DDBJ whole genome shotgun (WGS) entry which is preliminary data.</text>
</comment>
<protein>
    <recommendedName>
        <fullName evidence="5">Cell division cycle protein 123</fullName>
    </recommendedName>
</protein>
<evidence type="ECO:0008006" key="5">
    <source>
        <dbReference type="Google" id="ProtNLM"/>
    </source>
</evidence>
<dbReference type="PANTHER" id="PTHR15323:SF6">
    <property type="entry name" value="CELL DIVISION CYCLE PROTEIN 123 HOMOLOG"/>
    <property type="match status" value="1"/>
</dbReference>
<dbReference type="EMBL" id="AGNL01048690">
    <property type="protein sequence ID" value="EJK45209.1"/>
    <property type="molecule type" value="Genomic_DNA"/>
</dbReference>
<feature type="non-terminal residue" evidence="3">
    <location>
        <position position="284"/>
    </location>
</feature>
<evidence type="ECO:0000313" key="3">
    <source>
        <dbReference type="EMBL" id="EJK45209.1"/>
    </source>
</evidence>
<dbReference type="OMA" id="TFPDPNF"/>
<dbReference type="GO" id="GO:0005737">
    <property type="term" value="C:cytoplasm"/>
    <property type="evidence" value="ECO:0007669"/>
    <property type="project" value="TreeGrafter"/>
</dbReference>
<dbReference type="InterPro" id="IPR009772">
    <property type="entry name" value="CDC123"/>
</dbReference>
<proteinExistence type="inferred from homology"/>
<feature type="region of interest" description="Disordered" evidence="2">
    <location>
        <begin position="78"/>
        <end position="102"/>
    </location>
</feature>
<dbReference type="OrthoDB" id="360540at2759"/>
<dbReference type="AlphaFoldDB" id="K0R278"/>
<evidence type="ECO:0000313" key="4">
    <source>
        <dbReference type="Proteomes" id="UP000266841"/>
    </source>
</evidence>
<evidence type="ECO:0000256" key="2">
    <source>
        <dbReference type="SAM" id="MobiDB-lite"/>
    </source>
</evidence>
<evidence type="ECO:0000256" key="1">
    <source>
        <dbReference type="ARBA" id="ARBA00011047"/>
    </source>
</evidence>
<dbReference type="PANTHER" id="PTHR15323">
    <property type="entry name" value="D123 PROTEIN"/>
    <property type="match status" value="1"/>
</dbReference>
<gene>
    <name evidence="3" type="ORF">THAOC_36184</name>
</gene>
<reference evidence="3 4" key="1">
    <citation type="journal article" date="2012" name="Genome Biol.">
        <title>Genome and low-iron response of an oceanic diatom adapted to chronic iron limitation.</title>
        <authorList>
            <person name="Lommer M."/>
            <person name="Specht M."/>
            <person name="Roy A.S."/>
            <person name="Kraemer L."/>
            <person name="Andreson R."/>
            <person name="Gutowska M.A."/>
            <person name="Wolf J."/>
            <person name="Bergner S.V."/>
            <person name="Schilhabel M.B."/>
            <person name="Klostermeier U.C."/>
            <person name="Beiko R.G."/>
            <person name="Rosenstiel P."/>
            <person name="Hippler M."/>
            <person name="Laroche J."/>
        </authorList>
    </citation>
    <scope>NUCLEOTIDE SEQUENCE [LARGE SCALE GENOMIC DNA]</scope>
    <source>
        <strain evidence="3 4">CCMP1005</strain>
    </source>
</reference>
<name>K0R278_THAOC</name>
<feature type="compositionally biased region" description="Acidic residues" evidence="2">
    <location>
        <begin position="84"/>
        <end position="99"/>
    </location>
</feature>
<dbReference type="eggNOG" id="KOG2983">
    <property type="taxonomic scope" value="Eukaryota"/>
</dbReference>